<dbReference type="GO" id="GO:0070025">
    <property type="term" value="F:carbon monoxide binding"/>
    <property type="evidence" value="ECO:0007669"/>
    <property type="project" value="TreeGrafter"/>
</dbReference>
<dbReference type="AlphaFoldDB" id="A0A9D2L7C7"/>
<dbReference type="EMBL" id="DWYS01000061">
    <property type="protein sequence ID" value="HJB07226.1"/>
    <property type="molecule type" value="Genomic_DNA"/>
</dbReference>
<dbReference type="PANTHER" id="PTHR30149:SF0">
    <property type="entry name" value="HYDROGENASE MATURATION FACTOR HYPD"/>
    <property type="match status" value="1"/>
</dbReference>
<comment type="caution">
    <text evidence="4">The sequence shown here is derived from an EMBL/GenBank/DDBJ whole genome shotgun (WGS) entry which is preliminary data.</text>
</comment>
<evidence type="ECO:0000313" key="4">
    <source>
        <dbReference type="EMBL" id="HJB07226.1"/>
    </source>
</evidence>
<dbReference type="NCBIfam" id="TIGR00075">
    <property type="entry name" value="hypD"/>
    <property type="match status" value="1"/>
</dbReference>
<keyword evidence="3" id="KW-0408">Iron</keyword>
<keyword evidence="2" id="KW-0479">Metal-binding</keyword>
<dbReference type="InterPro" id="IPR042243">
    <property type="entry name" value="HypD_1"/>
</dbReference>
<evidence type="ECO:0000256" key="2">
    <source>
        <dbReference type="ARBA" id="ARBA00022723"/>
    </source>
</evidence>
<protein>
    <submittedName>
        <fullName evidence="4">Hydrogenase formation protein HypD</fullName>
    </submittedName>
</protein>
<sequence length="367" mass="39320">MNYPECFSSLEDSGKLLEDLSFMASRLGPVSLMEICGTHTMAIAGCGLKQLLPKEVRLISGPGCPVCVTPSGAIDEILRISEDPRVIIASYGDLLRVPGSRPGDSLLRRKALGAQVKMVYSPMDALRLAKERPKHQVLFLGAGFETTAPGTAACLLEARELGLSNFFVLSLLKTTMPAIRSLSSSPVLNVHGFLCPGHVAVITGSQAFAFLPEEFGLPAVVSGFEPADLLVSVWSLVRMLYEKKPALKNEYTRLVRPEGNPAALAAIHQVFRPCESLWRGLGMIPESGLAIREEFSRWDGAKAFGFSPEAGKEPPGCRCGDVIRGLLEPADCPLFGSACTPQDPAGPCMVSSEGACAAAFRYPQLKL</sequence>
<dbReference type="Gene3D" id="3.40.50.11740">
    <property type="entry name" value="HypD, alpha/beta domain 2"/>
    <property type="match status" value="2"/>
</dbReference>
<name>A0A9D2L7C7_9FIRM</name>
<dbReference type="InterPro" id="IPR002780">
    <property type="entry name" value="Hyd_form_HypD"/>
</dbReference>
<evidence type="ECO:0000256" key="1">
    <source>
        <dbReference type="ARBA" id="ARBA00007888"/>
    </source>
</evidence>
<comment type="similarity">
    <text evidence="1">Belongs to the HypD family.</text>
</comment>
<dbReference type="Proteomes" id="UP000886804">
    <property type="component" value="Unassembled WGS sequence"/>
</dbReference>
<evidence type="ECO:0000313" key="5">
    <source>
        <dbReference type="Proteomes" id="UP000886804"/>
    </source>
</evidence>
<organism evidence="4 5">
    <name type="scientific">Candidatus Enterocloster faecavium</name>
    <dbReference type="NCBI Taxonomy" id="2838560"/>
    <lineage>
        <taxon>Bacteria</taxon>
        <taxon>Bacillati</taxon>
        <taxon>Bacillota</taxon>
        <taxon>Clostridia</taxon>
        <taxon>Lachnospirales</taxon>
        <taxon>Lachnospiraceae</taxon>
        <taxon>Enterocloster</taxon>
    </lineage>
</organism>
<reference evidence="4" key="1">
    <citation type="journal article" date="2021" name="PeerJ">
        <title>Extensive microbial diversity within the chicken gut microbiome revealed by metagenomics and culture.</title>
        <authorList>
            <person name="Gilroy R."/>
            <person name="Ravi A."/>
            <person name="Getino M."/>
            <person name="Pursley I."/>
            <person name="Horton D.L."/>
            <person name="Alikhan N.F."/>
            <person name="Baker D."/>
            <person name="Gharbi K."/>
            <person name="Hall N."/>
            <person name="Watson M."/>
            <person name="Adriaenssens E.M."/>
            <person name="Foster-Nyarko E."/>
            <person name="Jarju S."/>
            <person name="Secka A."/>
            <person name="Antonio M."/>
            <person name="Oren A."/>
            <person name="Chaudhuri R.R."/>
            <person name="La Ragione R."/>
            <person name="Hildebrand F."/>
            <person name="Pallen M.J."/>
        </authorList>
    </citation>
    <scope>NUCLEOTIDE SEQUENCE</scope>
    <source>
        <strain evidence="4">CHK188-4685</strain>
    </source>
</reference>
<dbReference type="GO" id="GO:0051604">
    <property type="term" value="P:protein maturation"/>
    <property type="evidence" value="ECO:0007669"/>
    <property type="project" value="TreeGrafter"/>
</dbReference>
<gene>
    <name evidence="4" type="primary">hypD</name>
    <name evidence="4" type="ORF">H9716_05105</name>
</gene>
<accession>A0A9D2L7C7</accession>
<dbReference type="InterPro" id="IPR042244">
    <property type="entry name" value="HypD_2_sf"/>
</dbReference>
<reference evidence="4" key="2">
    <citation type="submission" date="2021-04" db="EMBL/GenBank/DDBJ databases">
        <authorList>
            <person name="Gilroy R."/>
        </authorList>
    </citation>
    <scope>NUCLEOTIDE SEQUENCE</scope>
    <source>
        <strain evidence="4">CHK188-4685</strain>
    </source>
</reference>
<dbReference type="GO" id="GO:0051539">
    <property type="term" value="F:4 iron, 4 sulfur cluster binding"/>
    <property type="evidence" value="ECO:0007669"/>
    <property type="project" value="TreeGrafter"/>
</dbReference>
<dbReference type="GO" id="GO:0005506">
    <property type="term" value="F:iron ion binding"/>
    <property type="evidence" value="ECO:0007669"/>
    <property type="project" value="TreeGrafter"/>
</dbReference>
<dbReference type="Gene3D" id="6.10.20.100">
    <property type="match status" value="1"/>
</dbReference>
<evidence type="ECO:0000256" key="3">
    <source>
        <dbReference type="ARBA" id="ARBA00023004"/>
    </source>
</evidence>
<dbReference type="PIRSF" id="PIRSF005622">
    <property type="entry name" value="Hydrgn_mat_hypD"/>
    <property type="match status" value="1"/>
</dbReference>
<dbReference type="Pfam" id="PF01924">
    <property type="entry name" value="HypD"/>
    <property type="match status" value="1"/>
</dbReference>
<dbReference type="PANTHER" id="PTHR30149">
    <property type="entry name" value="HYDROGENASE PROTEIN ASSEMBLY PROTEIN HYPD"/>
    <property type="match status" value="1"/>
</dbReference>
<proteinExistence type="inferred from homology"/>